<feature type="transmembrane region" description="Helical" evidence="1">
    <location>
        <begin position="17"/>
        <end position="34"/>
    </location>
</feature>
<keyword evidence="1" id="KW-1133">Transmembrane helix</keyword>
<proteinExistence type="predicted"/>
<accession>A0AAF1BB65</accession>
<reference evidence="2" key="1">
    <citation type="journal article" date="2016" name="Nat. Genet.">
        <title>A high-quality carrot genome assembly provides new insights into carotenoid accumulation and asterid genome evolution.</title>
        <authorList>
            <person name="Iorizzo M."/>
            <person name="Ellison S."/>
            <person name="Senalik D."/>
            <person name="Zeng P."/>
            <person name="Satapoomin P."/>
            <person name="Huang J."/>
            <person name="Bowman M."/>
            <person name="Iovene M."/>
            <person name="Sanseverino W."/>
            <person name="Cavagnaro P."/>
            <person name="Yildiz M."/>
            <person name="Macko-Podgorni A."/>
            <person name="Moranska E."/>
            <person name="Grzebelus E."/>
            <person name="Grzebelus D."/>
            <person name="Ashrafi H."/>
            <person name="Zheng Z."/>
            <person name="Cheng S."/>
            <person name="Spooner D."/>
            <person name="Van Deynze A."/>
            <person name="Simon P."/>
        </authorList>
    </citation>
    <scope>NUCLEOTIDE SEQUENCE</scope>
    <source>
        <tissue evidence="2">Leaf</tissue>
    </source>
</reference>
<dbReference type="AlphaFoldDB" id="A0AAF1BB65"/>
<evidence type="ECO:0000313" key="3">
    <source>
        <dbReference type="Proteomes" id="UP000077755"/>
    </source>
</evidence>
<reference evidence="2" key="2">
    <citation type="submission" date="2022-03" db="EMBL/GenBank/DDBJ databases">
        <title>Draft title - Genomic analysis of global carrot germplasm unveils the trajectory of domestication and the origin of high carotenoid orange carrot.</title>
        <authorList>
            <person name="Iorizzo M."/>
            <person name="Ellison S."/>
            <person name="Senalik D."/>
            <person name="Macko-Podgorni A."/>
            <person name="Grzebelus D."/>
            <person name="Bostan H."/>
            <person name="Rolling W."/>
            <person name="Curaba J."/>
            <person name="Simon P."/>
        </authorList>
    </citation>
    <scope>NUCLEOTIDE SEQUENCE</scope>
    <source>
        <tissue evidence="2">Leaf</tissue>
    </source>
</reference>
<protein>
    <submittedName>
        <fullName evidence="2">Uncharacterized protein</fullName>
    </submittedName>
</protein>
<name>A0AAF1BB65_DAUCS</name>
<keyword evidence="3" id="KW-1185">Reference proteome</keyword>
<keyword evidence="1" id="KW-0472">Membrane</keyword>
<gene>
    <name evidence="2" type="ORF">DCAR_0832459</name>
</gene>
<sequence length="46" mass="5080">MGCCCGGEDEGNLDPKIIMLLIVLALSVMAVCMPQPRHRVLVYRYA</sequence>
<dbReference type="EMBL" id="CP093350">
    <property type="protein sequence ID" value="WOH12950.1"/>
    <property type="molecule type" value="Genomic_DNA"/>
</dbReference>
<dbReference type="Proteomes" id="UP000077755">
    <property type="component" value="Chromosome 8"/>
</dbReference>
<evidence type="ECO:0000313" key="2">
    <source>
        <dbReference type="EMBL" id="WOH12950.1"/>
    </source>
</evidence>
<organism evidence="2 3">
    <name type="scientific">Daucus carota subsp. sativus</name>
    <name type="common">Carrot</name>
    <dbReference type="NCBI Taxonomy" id="79200"/>
    <lineage>
        <taxon>Eukaryota</taxon>
        <taxon>Viridiplantae</taxon>
        <taxon>Streptophyta</taxon>
        <taxon>Embryophyta</taxon>
        <taxon>Tracheophyta</taxon>
        <taxon>Spermatophyta</taxon>
        <taxon>Magnoliopsida</taxon>
        <taxon>eudicotyledons</taxon>
        <taxon>Gunneridae</taxon>
        <taxon>Pentapetalae</taxon>
        <taxon>asterids</taxon>
        <taxon>campanulids</taxon>
        <taxon>Apiales</taxon>
        <taxon>Apiaceae</taxon>
        <taxon>Apioideae</taxon>
        <taxon>Scandiceae</taxon>
        <taxon>Daucinae</taxon>
        <taxon>Daucus</taxon>
        <taxon>Daucus sect. Daucus</taxon>
    </lineage>
</organism>
<evidence type="ECO:0000256" key="1">
    <source>
        <dbReference type="SAM" id="Phobius"/>
    </source>
</evidence>
<keyword evidence="1" id="KW-0812">Transmembrane</keyword>